<evidence type="ECO:0000256" key="1">
    <source>
        <dbReference type="ARBA" id="ARBA00004434"/>
    </source>
</evidence>
<proteinExistence type="inferred from homology"/>
<organism evidence="10">
    <name type="scientific">Phaffia rhodozyma</name>
    <name type="common">Yeast</name>
    <name type="synonym">Xanthophyllomyces dendrorhous</name>
    <dbReference type="NCBI Taxonomy" id="264483"/>
    <lineage>
        <taxon>Eukaryota</taxon>
        <taxon>Fungi</taxon>
        <taxon>Dikarya</taxon>
        <taxon>Basidiomycota</taxon>
        <taxon>Agaricomycotina</taxon>
        <taxon>Tremellomycetes</taxon>
        <taxon>Cystofilobasidiales</taxon>
        <taxon>Mrakiaceae</taxon>
        <taxon>Phaffia</taxon>
    </lineage>
</organism>
<evidence type="ECO:0000256" key="3">
    <source>
        <dbReference type="ARBA" id="ARBA00022692"/>
    </source>
</evidence>
<dbReference type="AlphaFoldDB" id="A0A0F7SVC4"/>
<evidence type="ECO:0000256" key="8">
    <source>
        <dbReference type="ARBA" id="ARBA00023128"/>
    </source>
</evidence>
<sequence>MNQGEPEPTSYFRSQPPATSMNRLEPAVAATVTRTSSLLVSSLVFILSLSSLFARPTSLDPFYPSYPKKHPAMFRSSSSLARAIRPRISLIRAASSAAAQPASSSPASSTKPTVFAEPNITTDPSLLPKAGQKHFSPYDALSAVNQAATPVPLWNVDITESSHFVDGKVPDLWSIEYLWDKIDQDTKDRITAHLMERSQGDWKDLSMVEKKALWYINYGPWGKRAPQLAHGEGWDIILYISGGFITAIGLWVGLRMIAPPPPKTMDIEWQRKSNEYLRSLNANPISGISSENYGKTGLIQSTTFLGAPKVY</sequence>
<keyword evidence="8" id="KW-0496">Mitochondrion</keyword>
<evidence type="ECO:0000313" key="10">
    <source>
        <dbReference type="EMBL" id="CED84485.1"/>
    </source>
</evidence>
<evidence type="ECO:0000256" key="7">
    <source>
        <dbReference type="ARBA" id="ARBA00023002"/>
    </source>
</evidence>
<keyword evidence="4" id="KW-0999">Mitochondrion inner membrane</keyword>
<dbReference type="InterPro" id="IPR036639">
    <property type="entry name" value="Cyt_c_oxidase_su4_sf"/>
</dbReference>
<keyword evidence="6" id="KW-1133">Transmembrane helix</keyword>
<dbReference type="SUPFAM" id="SSF81406">
    <property type="entry name" value="Mitochondrial cytochrome c oxidase subunit IV"/>
    <property type="match status" value="1"/>
</dbReference>
<dbReference type="GO" id="GO:0006123">
    <property type="term" value="P:mitochondrial electron transport, cytochrome c to oxygen"/>
    <property type="evidence" value="ECO:0007669"/>
    <property type="project" value="InterPro"/>
</dbReference>
<dbReference type="EMBL" id="LN483166">
    <property type="protein sequence ID" value="CED84485.1"/>
    <property type="molecule type" value="Genomic_DNA"/>
</dbReference>
<protein>
    <submittedName>
        <fullName evidence="10">Cytochrome c oxidase, subunit IV/COX5b</fullName>
    </submittedName>
</protein>
<dbReference type="InterPro" id="IPR004203">
    <property type="entry name" value="Cyt_c_oxidase_su4_fam"/>
</dbReference>
<evidence type="ECO:0000256" key="9">
    <source>
        <dbReference type="ARBA" id="ARBA00023136"/>
    </source>
</evidence>
<keyword evidence="3" id="KW-0812">Transmembrane</keyword>
<evidence type="ECO:0000256" key="2">
    <source>
        <dbReference type="ARBA" id="ARBA00008135"/>
    </source>
</evidence>
<evidence type="ECO:0000256" key="5">
    <source>
        <dbReference type="ARBA" id="ARBA00022946"/>
    </source>
</evidence>
<evidence type="ECO:0000256" key="4">
    <source>
        <dbReference type="ARBA" id="ARBA00022792"/>
    </source>
</evidence>
<dbReference type="PANTHER" id="PTHR10707:SF10">
    <property type="entry name" value="CYTOCHROME C OXIDASE SUBUNIT 4"/>
    <property type="match status" value="1"/>
</dbReference>
<evidence type="ECO:0000256" key="6">
    <source>
        <dbReference type="ARBA" id="ARBA00022989"/>
    </source>
</evidence>
<dbReference type="Gene3D" id="1.10.442.10">
    <property type="entry name" value="Cytochrome c oxidase subunit IV"/>
    <property type="match status" value="1"/>
</dbReference>
<dbReference type="GO" id="GO:0045277">
    <property type="term" value="C:respiratory chain complex IV"/>
    <property type="evidence" value="ECO:0007669"/>
    <property type="project" value="InterPro"/>
</dbReference>
<comment type="subcellular location">
    <subcellularLocation>
        <location evidence="1">Mitochondrion inner membrane</location>
        <topology evidence="1">Single-pass membrane protein</topology>
    </subcellularLocation>
</comment>
<dbReference type="GO" id="GO:0005743">
    <property type="term" value="C:mitochondrial inner membrane"/>
    <property type="evidence" value="ECO:0007669"/>
    <property type="project" value="UniProtKB-SubCell"/>
</dbReference>
<reference evidence="10" key="1">
    <citation type="submission" date="2014-08" db="EMBL/GenBank/DDBJ databases">
        <authorList>
            <person name="Sharma Rahul"/>
            <person name="Thines Marco"/>
        </authorList>
    </citation>
    <scope>NUCLEOTIDE SEQUENCE</scope>
</reference>
<keyword evidence="5" id="KW-0809">Transit peptide</keyword>
<dbReference type="GO" id="GO:0016491">
    <property type="term" value="F:oxidoreductase activity"/>
    <property type="evidence" value="ECO:0007669"/>
    <property type="project" value="UniProtKB-KW"/>
</dbReference>
<comment type="similarity">
    <text evidence="2">Belongs to the cytochrome c oxidase IV family.</text>
</comment>
<keyword evidence="7" id="KW-0560">Oxidoreductase</keyword>
<keyword evidence="9" id="KW-0472">Membrane</keyword>
<dbReference type="PANTHER" id="PTHR10707">
    <property type="entry name" value="CYTOCHROME C OXIDASE SUBUNIT IV"/>
    <property type="match status" value="1"/>
</dbReference>
<dbReference type="Pfam" id="PF02936">
    <property type="entry name" value="COX4"/>
    <property type="match status" value="1"/>
</dbReference>
<accession>A0A0F7SVC4</accession>
<name>A0A0F7SVC4_PHARH</name>